<name>A0A5N6L3J5_9ROSI</name>
<evidence type="ECO:0000313" key="10">
    <source>
        <dbReference type="Proteomes" id="UP000327013"/>
    </source>
</evidence>
<feature type="transmembrane region" description="Helical" evidence="8">
    <location>
        <begin position="169"/>
        <end position="190"/>
    </location>
</feature>
<sequence length="248" mass="27538">MSFLTSHPILFPAFLTLLFAVPIFFLRLIWLLPPRVLEDPPPQQPLRKLGTPTHLLIVLGSGGHTAEMLAMLRNLDTAHVTRRSYIVSSGDDFSARKAVDFEQTLEERAATQDGKSSNVGPAAYSIHVVPRARRIYQPLYTAPFTSAQCFAGCLRVLLAGRKQERPDLIVTNGPATAVIVVFAALVLKFAGLAGRGKMRTVYVESFARVKRLSLSGRILVWVVDRFLVQWETLRKQLGAKAEYRGVLV</sequence>
<keyword evidence="10" id="KW-1185">Reference proteome</keyword>
<dbReference type="PANTHER" id="PTHR12154:SF4">
    <property type="entry name" value="UDP-N-ACETYLGLUCOSAMINE TRANSFERASE SUBUNIT ALG14 HOMOLOG"/>
    <property type="match status" value="1"/>
</dbReference>
<dbReference type="Gene3D" id="3.40.50.2000">
    <property type="entry name" value="Glycogen Phosphorylase B"/>
    <property type="match status" value="1"/>
</dbReference>
<dbReference type="Proteomes" id="UP000327013">
    <property type="component" value="Unassembled WGS sequence"/>
</dbReference>
<evidence type="ECO:0000256" key="2">
    <source>
        <dbReference type="ARBA" id="ARBA00009731"/>
    </source>
</evidence>
<dbReference type="PANTHER" id="PTHR12154">
    <property type="entry name" value="GLYCOSYL TRANSFERASE-RELATED"/>
    <property type="match status" value="1"/>
</dbReference>
<comment type="caution">
    <text evidence="9">The sequence shown here is derived from an EMBL/GenBank/DDBJ whole genome shotgun (WGS) entry which is preliminary data.</text>
</comment>
<accession>A0A5N6L3J5</accession>
<evidence type="ECO:0000256" key="1">
    <source>
        <dbReference type="ARBA" id="ARBA00004389"/>
    </source>
</evidence>
<keyword evidence="7 8" id="KW-0472">Membrane</keyword>
<comment type="subcellular location">
    <subcellularLocation>
        <location evidence="1">Endoplasmic reticulum membrane</location>
        <topology evidence="1">Single-pass membrane protein</topology>
    </subcellularLocation>
</comment>
<dbReference type="Pfam" id="PF08660">
    <property type="entry name" value="Alg14"/>
    <property type="match status" value="1"/>
</dbReference>
<comment type="similarity">
    <text evidence="2">Belongs to the ALG14 family.</text>
</comment>
<dbReference type="GO" id="GO:0006488">
    <property type="term" value="P:dolichol-linked oligosaccharide biosynthetic process"/>
    <property type="evidence" value="ECO:0007669"/>
    <property type="project" value="InterPro"/>
</dbReference>
<evidence type="ECO:0000256" key="8">
    <source>
        <dbReference type="SAM" id="Phobius"/>
    </source>
</evidence>
<evidence type="ECO:0000256" key="4">
    <source>
        <dbReference type="ARBA" id="ARBA00022692"/>
    </source>
</evidence>
<dbReference type="GO" id="GO:0043541">
    <property type="term" value="C:UDP-N-acetylglucosamine transferase complex"/>
    <property type="evidence" value="ECO:0007669"/>
    <property type="project" value="TreeGrafter"/>
</dbReference>
<dbReference type="GO" id="GO:0004577">
    <property type="term" value="F:N-acetylglucosaminyldiphosphodolichol N-acetylglucosaminyltransferase activity"/>
    <property type="evidence" value="ECO:0007669"/>
    <property type="project" value="TreeGrafter"/>
</dbReference>
<reference evidence="9 10" key="1">
    <citation type="submission" date="2019-06" db="EMBL/GenBank/DDBJ databases">
        <title>A chromosomal-level reference genome of Carpinus fangiana (Coryloideae, Betulaceae).</title>
        <authorList>
            <person name="Yang X."/>
            <person name="Wang Z."/>
            <person name="Zhang L."/>
            <person name="Hao G."/>
            <person name="Liu J."/>
            <person name="Yang Y."/>
        </authorList>
    </citation>
    <scope>NUCLEOTIDE SEQUENCE [LARGE SCALE GENOMIC DNA]</scope>
    <source>
        <strain evidence="9">Cfa_2016G</strain>
        <tissue evidence="9">Leaf</tissue>
    </source>
</reference>
<evidence type="ECO:0000256" key="3">
    <source>
        <dbReference type="ARBA" id="ARBA00017467"/>
    </source>
</evidence>
<evidence type="ECO:0000313" key="9">
    <source>
        <dbReference type="EMBL" id="KAB8670380.1"/>
    </source>
</evidence>
<dbReference type="OrthoDB" id="17098at2759"/>
<gene>
    <name evidence="9" type="ORF">FH972_026293</name>
</gene>
<keyword evidence="6 8" id="KW-1133">Transmembrane helix</keyword>
<keyword evidence="4 8" id="KW-0812">Transmembrane</keyword>
<evidence type="ECO:0000256" key="7">
    <source>
        <dbReference type="ARBA" id="ARBA00023136"/>
    </source>
</evidence>
<proteinExistence type="inferred from homology"/>
<dbReference type="InterPro" id="IPR013969">
    <property type="entry name" value="Oligosacch_biosynth_Alg14"/>
</dbReference>
<organism evidence="9 10">
    <name type="scientific">Carpinus fangiana</name>
    <dbReference type="NCBI Taxonomy" id="176857"/>
    <lineage>
        <taxon>Eukaryota</taxon>
        <taxon>Viridiplantae</taxon>
        <taxon>Streptophyta</taxon>
        <taxon>Embryophyta</taxon>
        <taxon>Tracheophyta</taxon>
        <taxon>Spermatophyta</taxon>
        <taxon>Magnoliopsida</taxon>
        <taxon>eudicotyledons</taxon>
        <taxon>Gunneridae</taxon>
        <taxon>Pentapetalae</taxon>
        <taxon>rosids</taxon>
        <taxon>fabids</taxon>
        <taxon>Fagales</taxon>
        <taxon>Betulaceae</taxon>
        <taxon>Carpinus</taxon>
    </lineage>
</organism>
<protein>
    <recommendedName>
        <fullName evidence="3">UDP-N-acetylglucosamine transferase subunit ALG14</fullName>
    </recommendedName>
</protein>
<evidence type="ECO:0000256" key="6">
    <source>
        <dbReference type="ARBA" id="ARBA00022989"/>
    </source>
</evidence>
<feature type="transmembrane region" description="Helical" evidence="8">
    <location>
        <begin position="9"/>
        <end position="32"/>
    </location>
</feature>
<dbReference type="EMBL" id="VIBQ01000084">
    <property type="protein sequence ID" value="KAB8670380.1"/>
    <property type="molecule type" value="Genomic_DNA"/>
</dbReference>
<keyword evidence="5" id="KW-0256">Endoplasmic reticulum</keyword>
<evidence type="ECO:0000256" key="5">
    <source>
        <dbReference type="ARBA" id="ARBA00022824"/>
    </source>
</evidence>
<dbReference type="AlphaFoldDB" id="A0A5N6L3J5"/>